<comment type="caution">
    <text evidence="7">The sequence shown here is derived from an EMBL/GenBank/DDBJ whole genome shotgun (WGS) entry which is preliminary data.</text>
</comment>
<organism evidence="7 8">
    <name type="scientific">Thelonectria olida</name>
    <dbReference type="NCBI Taxonomy" id="1576542"/>
    <lineage>
        <taxon>Eukaryota</taxon>
        <taxon>Fungi</taxon>
        <taxon>Dikarya</taxon>
        <taxon>Ascomycota</taxon>
        <taxon>Pezizomycotina</taxon>
        <taxon>Sordariomycetes</taxon>
        <taxon>Hypocreomycetidae</taxon>
        <taxon>Hypocreales</taxon>
        <taxon>Nectriaceae</taxon>
        <taxon>Thelonectria</taxon>
    </lineage>
</organism>
<dbReference type="AlphaFoldDB" id="A0A9P9AP78"/>
<feature type="binding site" description="axial binding residue" evidence="5">
    <location>
        <position position="471"/>
    </location>
    <ligand>
        <name>heme</name>
        <dbReference type="ChEBI" id="CHEBI:30413"/>
    </ligand>
    <ligandPart>
        <name>Fe</name>
        <dbReference type="ChEBI" id="CHEBI:18248"/>
    </ligandPart>
</feature>
<comment type="similarity">
    <text evidence="6">Belongs to the cytochrome P450 family.</text>
</comment>
<dbReference type="PROSITE" id="PS00086">
    <property type="entry name" value="CYTOCHROME_P450"/>
    <property type="match status" value="1"/>
</dbReference>
<dbReference type="OrthoDB" id="3945418at2759"/>
<dbReference type="GO" id="GO:0004497">
    <property type="term" value="F:monooxygenase activity"/>
    <property type="evidence" value="ECO:0007669"/>
    <property type="project" value="UniProtKB-KW"/>
</dbReference>
<name>A0A9P9AP78_9HYPO</name>
<dbReference type="GO" id="GO:0020037">
    <property type="term" value="F:heme binding"/>
    <property type="evidence" value="ECO:0007669"/>
    <property type="project" value="InterPro"/>
</dbReference>
<evidence type="ECO:0000256" key="4">
    <source>
        <dbReference type="ARBA" id="ARBA00023004"/>
    </source>
</evidence>
<dbReference type="Pfam" id="PF00067">
    <property type="entry name" value="p450"/>
    <property type="match status" value="1"/>
</dbReference>
<keyword evidence="3 5" id="KW-0479">Metal-binding</keyword>
<comment type="cofactor">
    <cofactor evidence="1 5">
        <name>heme</name>
        <dbReference type="ChEBI" id="CHEBI:30413"/>
    </cofactor>
</comment>
<dbReference type="EMBL" id="JAGPYM010000006">
    <property type="protein sequence ID" value="KAH6893038.1"/>
    <property type="molecule type" value="Genomic_DNA"/>
</dbReference>
<dbReference type="PRINTS" id="PR00463">
    <property type="entry name" value="EP450I"/>
</dbReference>
<keyword evidence="2 5" id="KW-0349">Heme</keyword>
<evidence type="ECO:0000256" key="6">
    <source>
        <dbReference type="RuleBase" id="RU000461"/>
    </source>
</evidence>
<dbReference type="Proteomes" id="UP000777438">
    <property type="component" value="Unassembled WGS sequence"/>
</dbReference>
<dbReference type="SUPFAM" id="SSF48264">
    <property type="entry name" value="Cytochrome P450"/>
    <property type="match status" value="1"/>
</dbReference>
<dbReference type="PANTHER" id="PTHR24305">
    <property type="entry name" value="CYTOCHROME P450"/>
    <property type="match status" value="1"/>
</dbReference>
<protein>
    <submittedName>
        <fullName evidence="7">Cytochrome P450</fullName>
    </submittedName>
</protein>
<evidence type="ECO:0000313" key="7">
    <source>
        <dbReference type="EMBL" id="KAH6893038.1"/>
    </source>
</evidence>
<proteinExistence type="inferred from homology"/>
<keyword evidence="6" id="KW-0503">Monooxygenase</keyword>
<dbReference type="Gene3D" id="1.10.630.10">
    <property type="entry name" value="Cytochrome P450"/>
    <property type="match status" value="1"/>
</dbReference>
<evidence type="ECO:0000313" key="8">
    <source>
        <dbReference type="Proteomes" id="UP000777438"/>
    </source>
</evidence>
<reference evidence="7 8" key="1">
    <citation type="journal article" date="2021" name="Nat. Commun.">
        <title>Genetic determinants of endophytism in the Arabidopsis root mycobiome.</title>
        <authorList>
            <person name="Mesny F."/>
            <person name="Miyauchi S."/>
            <person name="Thiergart T."/>
            <person name="Pickel B."/>
            <person name="Atanasova L."/>
            <person name="Karlsson M."/>
            <person name="Huettel B."/>
            <person name="Barry K.W."/>
            <person name="Haridas S."/>
            <person name="Chen C."/>
            <person name="Bauer D."/>
            <person name="Andreopoulos W."/>
            <person name="Pangilinan J."/>
            <person name="LaButti K."/>
            <person name="Riley R."/>
            <person name="Lipzen A."/>
            <person name="Clum A."/>
            <person name="Drula E."/>
            <person name="Henrissat B."/>
            <person name="Kohler A."/>
            <person name="Grigoriev I.V."/>
            <person name="Martin F.M."/>
            <person name="Hacquard S."/>
        </authorList>
    </citation>
    <scope>NUCLEOTIDE SEQUENCE [LARGE SCALE GENOMIC DNA]</scope>
    <source>
        <strain evidence="7 8">MPI-CAGE-CH-0241</strain>
    </source>
</reference>
<dbReference type="InterPro" id="IPR002401">
    <property type="entry name" value="Cyt_P450_E_grp-I"/>
</dbReference>
<dbReference type="CDD" id="cd11062">
    <property type="entry name" value="CYP58-like"/>
    <property type="match status" value="1"/>
</dbReference>
<gene>
    <name evidence="7" type="ORF">B0T10DRAFT_591926</name>
</gene>
<dbReference type="GO" id="GO:0005506">
    <property type="term" value="F:iron ion binding"/>
    <property type="evidence" value="ECO:0007669"/>
    <property type="project" value="InterPro"/>
</dbReference>
<keyword evidence="6" id="KW-0560">Oxidoreductase</keyword>
<dbReference type="PRINTS" id="PR00385">
    <property type="entry name" value="P450"/>
</dbReference>
<evidence type="ECO:0000256" key="1">
    <source>
        <dbReference type="ARBA" id="ARBA00001971"/>
    </source>
</evidence>
<evidence type="ECO:0000256" key="3">
    <source>
        <dbReference type="ARBA" id="ARBA00022723"/>
    </source>
</evidence>
<dbReference type="PANTHER" id="PTHR24305:SF152">
    <property type="entry name" value="P450, PUTATIVE (EUROFUNG)-RELATED"/>
    <property type="match status" value="1"/>
</dbReference>
<dbReference type="InterPro" id="IPR017972">
    <property type="entry name" value="Cyt_P450_CS"/>
</dbReference>
<dbReference type="InterPro" id="IPR001128">
    <property type="entry name" value="Cyt_P450"/>
</dbReference>
<keyword evidence="8" id="KW-1185">Reference proteome</keyword>
<dbReference type="InterPro" id="IPR036396">
    <property type="entry name" value="Cyt_P450_sf"/>
</dbReference>
<evidence type="ECO:0000256" key="2">
    <source>
        <dbReference type="ARBA" id="ARBA00022617"/>
    </source>
</evidence>
<accession>A0A9P9AP78</accession>
<evidence type="ECO:0000256" key="5">
    <source>
        <dbReference type="PIRSR" id="PIRSR602401-1"/>
    </source>
</evidence>
<dbReference type="GO" id="GO:0016705">
    <property type="term" value="F:oxidoreductase activity, acting on paired donors, with incorporation or reduction of molecular oxygen"/>
    <property type="evidence" value="ECO:0007669"/>
    <property type="project" value="InterPro"/>
</dbReference>
<dbReference type="InterPro" id="IPR050121">
    <property type="entry name" value="Cytochrome_P450_monoxygenase"/>
</dbReference>
<keyword evidence="4 5" id="KW-0408">Iron</keyword>
<sequence length="537" mass="60886">MAVLSSLRASSSASVSGSFAFSVSLPRLLAAWWRVAVVGGGALYVVSKAIYRRFFHDLAHVPGPFLPAVTRLYAWYYNVPLEGQFYREIERLHDVYGPIVRITPGEVHLSNPKHYDAIYGAKSDFYKDPRFYGALGIDRASFATVSNQDHRRRRGVLSPFFSRRKVLELEDIVQSKVDKLCRRVSADRTAGQPSNLHAAFRAISVDVITDYAFDECWDQLDASDLGEWFSNMVRGSAPMFFTFQAFPSLRDPIQSLPEWIARRMSPAVADFLHCQTRARNHVQYVQNRISQGAKPERLTIFHQLLDPDAYEDHVVPTVDDVVDEAFSMTTAAADTTGNAMTMAAFHIVTNPIIYGRLILELREAFPDPTAELSFTELEKLPYLTGIIKEGQRLSYGVISRLPRVVPEGGAEFEGYHLPENTVVSMSSWMMHHNADAFPNADVFDPTRWTDPSTFHERDKCLIPFSRGRRMCIGRDLAWCELYVTLGTLFRRFEDLRPFGVTPEDMVYGDYFSAFHPPDRPRFQVVGGGNIEDSFIYV</sequence>